<evidence type="ECO:0000259" key="2">
    <source>
        <dbReference type="Pfam" id="PF01370"/>
    </source>
</evidence>
<evidence type="ECO:0000313" key="3">
    <source>
        <dbReference type="EMBL" id="TFV43303.1"/>
    </source>
</evidence>
<dbReference type="SUPFAM" id="SSF51735">
    <property type="entry name" value="NAD(P)-binding Rossmann-fold domains"/>
    <property type="match status" value="1"/>
</dbReference>
<evidence type="ECO:0000313" key="4">
    <source>
        <dbReference type="Proteomes" id="UP000297966"/>
    </source>
</evidence>
<dbReference type="InterPro" id="IPR036291">
    <property type="entry name" value="NAD(P)-bd_dom_sf"/>
</dbReference>
<comment type="subcellular location">
    <subcellularLocation>
        <location evidence="1">Membrane</location>
    </subcellularLocation>
</comment>
<organism evidence="3 4">
    <name type="scientific">Bradyrhizobium niftali</name>
    <dbReference type="NCBI Taxonomy" id="2560055"/>
    <lineage>
        <taxon>Bacteria</taxon>
        <taxon>Pseudomonadati</taxon>
        <taxon>Pseudomonadota</taxon>
        <taxon>Alphaproteobacteria</taxon>
        <taxon>Hyphomicrobiales</taxon>
        <taxon>Nitrobacteraceae</taxon>
        <taxon>Bradyrhizobium</taxon>
    </lineage>
</organism>
<evidence type="ECO:0000256" key="1">
    <source>
        <dbReference type="ARBA" id="ARBA00004370"/>
    </source>
</evidence>
<gene>
    <name evidence="3" type="ORF">E4K65_32825</name>
</gene>
<dbReference type="OrthoDB" id="9798632at2"/>
<feature type="domain" description="NAD-dependent epimerase/dehydratase" evidence="2">
    <location>
        <begin position="33"/>
        <end position="118"/>
    </location>
</feature>
<dbReference type="Proteomes" id="UP000297966">
    <property type="component" value="Unassembled WGS sequence"/>
</dbReference>
<protein>
    <submittedName>
        <fullName evidence="3">Epimerase</fullName>
    </submittedName>
</protein>
<proteinExistence type="predicted"/>
<dbReference type="PANTHER" id="PTHR14097">
    <property type="entry name" value="OXIDOREDUCTASE HTATIP2"/>
    <property type="match status" value="1"/>
</dbReference>
<dbReference type="GO" id="GO:0016020">
    <property type="term" value="C:membrane"/>
    <property type="evidence" value="ECO:0007669"/>
    <property type="project" value="UniProtKB-SubCell"/>
</dbReference>
<name>A0A4Y9LMQ4_9BRAD</name>
<comment type="caution">
    <text evidence="3">The sequence shown here is derived from an EMBL/GenBank/DDBJ whole genome shotgun (WGS) entry which is preliminary data.</text>
</comment>
<dbReference type="EMBL" id="SPQT01000024">
    <property type="protein sequence ID" value="TFV43303.1"/>
    <property type="molecule type" value="Genomic_DNA"/>
</dbReference>
<dbReference type="Gene3D" id="3.40.50.720">
    <property type="entry name" value="NAD(P)-binding Rossmann-like Domain"/>
    <property type="match status" value="1"/>
</dbReference>
<dbReference type="Pfam" id="PF01370">
    <property type="entry name" value="Epimerase"/>
    <property type="match status" value="1"/>
</dbReference>
<dbReference type="AlphaFoldDB" id="A0A4Y9LMQ4"/>
<dbReference type="InterPro" id="IPR001509">
    <property type="entry name" value="Epimerase_deHydtase"/>
</dbReference>
<dbReference type="PANTHER" id="PTHR14097:SF8">
    <property type="entry name" value="NAD(P)-BINDING DOMAIN-CONTAINING PROTEIN"/>
    <property type="match status" value="1"/>
</dbReference>
<sequence length="248" mass="27650">MGCLGNADRCILRRDRGRRMSRDTVGDVPMQMIIFGATGMVGQGVLRECLVDAGIDRVLVVGRSPTGVRNAKLTEIIHDDFLDYSAIESQLTGFDACFFCLGVSSIGMNEERYRHLTYDLTLAAATTLARLNPQMIFTYVTGAGTDSTEQGPRMWARIKGKTENDLLKLPFKGAYMFRPGAIQPLHGARSKTAWVQAVYTATWPLWSVLRRISPRLVTSTEQMGRAMIHVARQGYPRKVLEMEDINSL</sequence>
<reference evidence="3 4" key="1">
    <citation type="submission" date="2019-03" db="EMBL/GenBank/DDBJ databases">
        <title>Bradyrhizobium diversity isolated from nodules of Chamaecrista fasciculata.</title>
        <authorList>
            <person name="Klepa M.S."/>
            <person name="Urquiaga M.O."/>
            <person name="Hungria M."/>
            <person name="Delamuta J.R."/>
        </authorList>
    </citation>
    <scope>NUCLEOTIDE SEQUENCE [LARGE SCALE GENOMIC DNA]</scope>
    <source>
        <strain evidence="3 4">CNPSo 3448</strain>
    </source>
</reference>
<keyword evidence="4" id="KW-1185">Reference proteome</keyword>
<accession>A0A4Y9LMQ4</accession>